<dbReference type="EMBL" id="JBKBDD010000013">
    <property type="protein sequence ID" value="MFN6547076.1"/>
    <property type="molecule type" value="Genomic_DNA"/>
</dbReference>
<feature type="transmembrane region" description="Helical" evidence="10">
    <location>
        <begin position="277"/>
        <end position="298"/>
    </location>
</feature>
<evidence type="ECO:0000313" key="13">
    <source>
        <dbReference type="Proteomes" id="UP001635816"/>
    </source>
</evidence>
<name>A0ABW9LKC2_9MYCO</name>
<keyword evidence="5" id="KW-1003">Cell membrane</keyword>
<dbReference type="Proteomes" id="UP001635816">
    <property type="component" value="Unassembled WGS sequence"/>
</dbReference>
<feature type="transmembrane region" description="Helical" evidence="10">
    <location>
        <begin position="225"/>
        <end position="243"/>
    </location>
</feature>
<feature type="transmembrane region" description="Helical" evidence="10">
    <location>
        <begin position="249"/>
        <end position="265"/>
    </location>
</feature>
<evidence type="ECO:0000256" key="2">
    <source>
        <dbReference type="ARBA" id="ARBA00006433"/>
    </source>
</evidence>
<comment type="similarity">
    <text evidence="3">Belongs to the CitM (TC 2.A.11) transporter family.</text>
</comment>
<keyword evidence="4" id="KW-0813">Transport</keyword>
<sequence>MFDWPKGTTPLILALVLLAVVLVFALARPEGWPEAVVAIPAAGLLIAFEVISPDEALAEVNRLLPVVGFLAAVLVLAHLCDDEGLFHAAGTLMARASRGDSRRLLTRVFLIGATTTAVLSLDATVVLLTPVVLATARTLAIPPRPHAYATAHLANSASLLFPVSNLTNLLAFTVAGLSFTQFSAVMALPWLAAIGVEFVVLRWLFRRELSRPAAEVTPPPPEVPVFVLVVLGLTLAGFVLTSVFDVSPAWAALAGAVVLGVRSLAQRRSTIGGIVRAVNVPFLAFVLCLGVVVDAVVHPTNQAGLGDTMLGVLPVGDSLPALLGLAAVAAVLANLVNNLPAVLVLLPLVAGAGPATVLAVLIGVNVGPNLTYVGSLSNLLWRNVVHRSGLRAPFHEFSWIGLCTTPLTLVTAVLGLWAGLRLFL</sequence>
<accession>A0ABW9LKC2</accession>
<evidence type="ECO:0000259" key="11">
    <source>
        <dbReference type="Pfam" id="PF03600"/>
    </source>
</evidence>
<feature type="transmembrane region" description="Helical" evidence="10">
    <location>
        <begin position="318"/>
        <end position="336"/>
    </location>
</feature>
<feature type="transmembrane region" description="Helical" evidence="10">
    <location>
        <begin position="108"/>
        <end position="136"/>
    </location>
</feature>
<evidence type="ECO:0000256" key="7">
    <source>
        <dbReference type="ARBA" id="ARBA00022849"/>
    </source>
</evidence>
<dbReference type="PRINTS" id="PR00758">
    <property type="entry name" value="ARSENICPUMP"/>
</dbReference>
<evidence type="ECO:0000256" key="4">
    <source>
        <dbReference type="ARBA" id="ARBA00022448"/>
    </source>
</evidence>
<keyword evidence="9 10" id="KW-0472">Membrane</keyword>
<dbReference type="InterPro" id="IPR000802">
    <property type="entry name" value="Arsenical_pump_ArsB"/>
</dbReference>
<keyword evidence="6 10" id="KW-0812">Transmembrane</keyword>
<comment type="subcellular location">
    <subcellularLocation>
        <location evidence="1">Cell membrane</location>
        <topology evidence="1">Multi-pass membrane protein</topology>
    </subcellularLocation>
</comment>
<evidence type="ECO:0000313" key="12">
    <source>
        <dbReference type="EMBL" id="MFN6547076.1"/>
    </source>
</evidence>
<keyword evidence="13" id="KW-1185">Reference proteome</keyword>
<evidence type="ECO:0000256" key="6">
    <source>
        <dbReference type="ARBA" id="ARBA00022692"/>
    </source>
</evidence>
<evidence type="ECO:0000256" key="9">
    <source>
        <dbReference type="ARBA" id="ARBA00023136"/>
    </source>
</evidence>
<feature type="transmembrane region" description="Helical" evidence="10">
    <location>
        <begin position="343"/>
        <end position="364"/>
    </location>
</feature>
<feature type="domain" description="Citrate transporter-like" evidence="11">
    <location>
        <begin position="29"/>
        <end position="356"/>
    </location>
</feature>
<feature type="transmembrane region" description="Helical" evidence="10">
    <location>
        <begin position="185"/>
        <end position="205"/>
    </location>
</feature>
<dbReference type="InterPro" id="IPR004680">
    <property type="entry name" value="Cit_transptr-like_dom"/>
</dbReference>
<keyword evidence="8 10" id="KW-1133">Transmembrane helix</keyword>
<proteinExistence type="inferred from homology"/>
<evidence type="ECO:0000256" key="10">
    <source>
        <dbReference type="SAM" id="Phobius"/>
    </source>
</evidence>
<comment type="caution">
    <text evidence="12">The sequence shown here is derived from an EMBL/GenBank/DDBJ whole genome shotgun (WGS) entry which is preliminary data.</text>
</comment>
<reference evidence="12 13" key="1">
    <citation type="submission" date="2024-12" db="EMBL/GenBank/DDBJ databases">
        <title>The coexistence of Mycolicibacterium septicum and Mycolicibacterium nivoides in clinical samples.</title>
        <authorList>
            <person name="Wang C."/>
            <person name="Feng Y."/>
            <person name="Zong Z."/>
        </authorList>
    </citation>
    <scope>NUCLEOTIDE SEQUENCE [LARGE SCALE GENOMIC DNA]</scope>
    <source>
        <strain evidence="12 13">120309</strain>
    </source>
</reference>
<feature type="transmembrane region" description="Helical" evidence="10">
    <location>
        <begin position="157"/>
        <end position="179"/>
    </location>
</feature>
<protein>
    <submittedName>
        <fullName evidence="12">SLC13 family permease</fullName>
    </submittedName>
</protein>
<feature type="transmembrane region" description="Helical" evidence="10">
    <location>
        <begin position="35"/>
        <end position="51"/>
    </location>
</feature>
<dbReference type="PANTHER" id="PTHR43302">
    <property type="entry name" value="TRANSPORTER ARSB-RELATED"/>
    <property type="match status" value="1"/>
</dbReference>
<dbReference type="Pfam" id="PF03600">
    <property type="entry name" value="CitMHS"/>
    <property type="match status" value="1"/>
</dbReference>
<dbReference type="PANTHER" id="PTHR43302:SF5">
    <property type="entry name" value="TRANSPORTER ARSB-RELATED"/>
    <property type="match status" value="1"/>
</dbReference>
<evidence type="ECO:0000256" key="3">
    <source>
        <dbReference type="ARBA" id="ARBA00009843"/>
    </source>
</evidence>
<dbReference type="RefSeq" id="WP_205264868.1">
    <property type="nucleotide sequence ID" value="NZ_JBKBDD010000013.1"/>
</dbReference>
<gene>
    <name evidence="12" type="ORF">ACK4CT_28155</name>
</gene>
<feature type="transmembrane region" description="Helical" evidence="10">
    <location>
        <begin position="397"/>
        <end position="420"/>
    </location>
</feature>
<evidence type="ECO:0000256" key="5">
    <source>
        <dbReference type="ARBA" id="ARBA00022475"/>
    </source>
</evidence>
<evidence type="ECO:0000256" key="8">
    <source>
        <dbReference type="ARBA" id="ARBA00022989"/>
    </source>
</evidence>
<evidence type="ECO:0000256" key="1">
    <source>
        <dbReference type="ARBA" id="ARBA00004651"/>
    </source>
</evidence>
<organism evidence="12 13">
    <name type="scientific">Mycolicibacterium nivoides</name>
    <dbReference type="NCBI Taxonomy" id="2487344"/>
    <lineage>
        <taxon>Bacteria</taxon>
        <taxon>Bacillati</taxon>
        <taxon>Actinomycetota</taxon>
        <taxon>Actinomycetes</taxon>
        <taxon>Mycobacteriales</taxon>
        <taxon>Mycobacteriaceae</taxon>
        <taxon>Mycolicibacterium</taxon>
    </lineage>
</organism>
<feature type="transmembrane region" description="Helical" evidence="10">
    <location>
        <begin position="63"/>
        <end position="79"/>
    </location>
</feature>
<keyword evidence="7" id="KW-0059">Arsenical resistance</keyword>
<comment type="similarity">
    <text evidence="2">Belongs to the ArsB family.</text>
</comment>